<dbReference type="Gene3D" id="1.20.1070.10">
    <property type="entry name" value="Rhodopsin 7-helix transmembrane proteins"/>
    <property type="match status" value="1"/>
</dbReference>
<dbReference type="Proteomes" id="UP000014760">
    <property type="component" value="Unassembled WGS sequence"/>
</dbReference>
<keyword evidence="8 10" id="KW-0325">Glycoprotein</keyword>
<dbReference type="InterPro" id="IPR001817">
    <property type="entry name" value="Vasoprsn_rcpt"/>
</dbReference>
<reference evidence="13" key="3">
    <citation type="submission" date="2015-06" db="UniProtKB">
        <authorList>
            <consortium name="EnsemblMetazoa"/>
        </authorList>
    </citation>
    <scope>IDENTIFICATION</scope>
</reference>
<evidence type="ECO:0000256" key="1">
    <source>
        <dbReference type="ARBA" id="ARBA00004651"/>
    </source>
</evidence>
<dbReference type="HOGENOM" id="CLU_009579_15_3_1"/>
<dbReference type="GO" id="GO:0042277">
    <property type="term" value="F:peptide binding"/>
    <property type="evidence" value="ECO:0007669"/>
    <property type="project" value="TreeGrafter"/>
</dbReference>
<dbReference type="GO" id="GO:0005000">
    <property type="term" value="F:vasopressin receptor activity"/>
    <property type="evidence" value="ECO:0007669"/>
    <property type="project" value="InterPro"/>
</dbReference>
<dbReference type="EnsemblMetazoa" id="CapteT64180">
    <property type="protein sequence ID" value="CapteP64180"/>
    <property type="gene ID" value="CapteG64180"/>
</dbReference>
<evidence type="ECO:0000256" key="2">
    <source>
        <dbReference type="ARBA" id="ARBA00022475"/>
    </source>
</evidence>
<dbReference type="PROSITE" id="PS50262">
    <property type="entry name" value="G_PROTEIN_RECEP_F1_2"/>
    <property type="match status" value="1"/>
</dbReference>
<dbReference type="PANTHER" id="PTHR24241:SF161">
    <property type="entry name" value="G-PROTEIN COUPLED RECEPTORS FAMILY 1 PROFILE DOMAIN-CONTAINING PROTEIN"/>
    <property type="match status" value="1"/>
</dbReference>
<evidence type="ECO:0000256" key="9">
    <source>
        <dbReference type="ARBA" id="ARBA00023224"/>
    </source>
</evidence>
<dbReference type="InterPro" id="IPR000276">
    <property type="entry name" value="GPCR_Rhodpsn"/>
</dbReference>
<dbReference type="STRING" id="283909.R7U7T5"/>
<evidence type="ECO:0000256" key="7">
    <source>
        <dbReference type="ARBA" id="ARBA00023170"/>
    </source>
</evidence>
<dbReference type="OrthoDB" id="6435638at2759"/>
<evidence type="ECO:0000313" key="14">
    <source>
        <dbReference type="Proteomes" id="UP000014760"/>
    </source>
</evidence>
<feature type="transmembrane region" description="Helical" evidence="10">
    <location>
        <begin position="87"/>
        <end position="112"/>
    </location>
</feature>
<evidence type="ECO:0000313" key="13">
    <source>
        <dbReference type="EnsemblMetazoa" id="CapteP64180"/>
    </source>
</evidence>
<dbReference type="OMA" id="LWSFNES"/>
<keyword evidence="7 10" id="KW-0675">Receptor</keyword>
<feature type="transmembrane region" description="Helical" evidence="10">
    <location>
        <begin position="46"/>
        <end position="67"/>
    </location>
</feature>
<reference evidence="14" key="1">
    <citation type="submission" date="2012-12" db="EMBL/GenBank/DDBJ databases">
        <authorList>
            <person name="Hellsten U."/>
            <person name="Grimwood J."/>
            <person name="Chapman J.A."/>
            <person name="Shapiro H."/>
            <person name="Aerts A."/>
            <person name="Otillar R.P."/>
            <person name="Terry A.Y."/>
            <person name="Boore J.L."/>
            <person name="Simakov O."/>
            <person name="Marletaz F."/>
            <person name="Cho S.-J."/>
            <person name="Edsinger-Gonzales E."/>
            <person name="Havlak P."/>
            <person name="Kuo D.-H."/>
            <person name="Larsson T."/>
            <person name="Lv J."/>
            <person name="Arendt D."/>
            <person name="Savage R."/>
            <person name="Osoegawa K."/>
            <person name="de Jong P."/>
            <person name="Lindberg D.R."/>
            <person name="Seaver E.C."/>
            <person name="Weisblat D.A."/>
            <person name="Putnam N.H."/>
            <person name="Grigoriev I.V."/>
            <person name="Rokhsar D.S."/>
        </authorList>
    </citation>
    <scope>NUCLEOTIDE SEQUENCE</scope>
    <source>
        <strain evidence="14">I ESC-2004</strain>
    </source>
</reference>
<keyword evidence="2" id="KW-1003">Cell membrane</keyword>
<keyword evidence="9 10" id="KW-0807">Transducer</keyword>
<dbReference type="PRINTS" id="PR00896">
    <property type="entry name" value="VASOPRESSINR"/>
</dbReference>
<keyword evidence="3 10" id="KW-0812">Transmembrane</keyword>
<evidence type="ECO:0000256" key="8">
    <source>
        <dbReference type="ARBA" id="ARBA00023180"/>
    </source>
</evidence>
<organism evidence="12">
    <name type="scientific">Capitella teleta</name>
    <name type="common">Polychaete worm</name>
    <dbReference type="NCBI Taxonomy" id="283909"/>
    <lineage>
        <taxon>Eukaryota</taxon>
        <taxon>Metazoa</taxon>
        <taxon>Spiralia</taxon>
        <taxon>Lophotrochozoa</taxon>
        <taxon>Annelida</taxon>
        <taxon>Polychaeta</taxon>
        <taxon>Sedentaria</taxon>
        <taxon>Scolecida</taxon>
        <taxon>Capitellidae</taxon>
        <taxon>Capitella</taxon>
    </lineage>
</organism>
<dbReference type="PRINTS" id="PR00237">
    <property type="entry name" value="GPCRRHODOPSN"/>
</dbReference>
<evidence type="ECO:0000256" key="6">
    <source>
        <dbReference type="ARBA" id="ARBA00023136"/>
    </source>
</evidence>
<evidence type="ECO:0000256" key="5">
    <source>
        <dbReference type="ARBA" id="ARBA00023040"/>
    </source>
</evidence>
<sequence>RDLDLARVEIAVQCTILTLALGGNIIVLVVLLGVRSKRKLSRMNLMIVHLSCADLFVAFFNTLPQLAWDITHKFYGGDFLCRFVKLFQLLAMFASSYVLVTTAIDRFLAIVYPLSTHYWTKTRMLMLVGVAWALSLVFSIPQVFIFRYAEVRPGHHDCWAVFNPPSAMSWYITYITVLIYILPLFCLVIAYGCICYVVWNSMRFKEKSTNIVLDHRARQSKTSKRLNVSVGQRNGTRSLRTHVRGGLTQAKVRTVKLTLTVISCYLLCWGPFFVAQMWAAWDPTAPYQGTAMVIIMLLPSLNSCTNPWIYLGFSSNLHRQASRCWLRR</sequence>
<comment type="similarity">
    <text evidence="10">Belongs to the G-protein coupled receptor 1 family. Vasopressin/oxytocin receptor subfamily.</text>
</comment>
<feature type="transmembrane region" description="Helical" evidence="10">
    <location>
        <begin position="15"/>
        <end position="34"/>
    </location>
</feature>
<evidence type="ECO:0000313" key="12">
    <source>
        <dbReference type="EMBL" id="ELU02216.1"/>
    </source>
</evidence>
<keyword evidence="4 10" id="KW-1133">Transmembrane helix</keyword>
<feature type="transmembrane region" description="Helical" evidence="10">
    <location>
        <begin position="257"/>
        <end position="279"/>
    </location>
</feature>
<name>R7U7T5_CAPTE</name>
<dbReference type="SUPFAM" id="SSF81321">
    <property type="entry name" value="Family A G protein-coupled receptor-like"/>
    <property type="match status" value="1"/>
</dbReference>
<dbReference type="GO" id="GO:0005886">
    <property type="term" value="C:plasma membrane"/>
    <property type="evidence" value="ECO:0007669"/>
    <property type="project" value="UniProtKB-SubCell"/>
</dbReference>
<evidence type="ECO:0000256" key="3">
    <source>
        <dbReference type="ARBA" id="ARBA00022692"/>
    </source>
</evidence>
<proteinExistence type="inferred from homology"/>
<dbReference type="PROSITE" id="PS00237">
    <property type="entry name" value="G_PROTEIN_RECEP_F1_1"/>
    <property type="match status" value="1"/>
</dbReference>
<reference evidence="12 14" key="2">
    <citation type="journal article" date="2013" name="Nature">
        <title>Insights into bilaterian evolution from three spiralian genomes.</title>
        <authorList>
            <person name="Simakov O."/>
            <person name="Marletaz F."/>
            <person name="Cho S.J."/>
            <person name="Edsinger-Gonzales E."/>
            <person name="Havlak P."/>
            <person name="Hellsten U."/>
            <person name="Kuo D.H."/>
            <person name="Larsson T."/>
            <person name="Lv J."/>
            <person name="Arendt D."/>
            <person name="Savage R."/>
            <person name="Osoegawa K."/>
            <person name="de Jong P."/>
            <person name="Grimwood J."/>
            <person name="Chapman J.A."/>
            <person name="Shapiro H."/>
            <person name="Aerts A."/>
            <person name="Otillar R.P."/>
            <person name="Terry A.Y."/>
            <person name="Boore J.L."/>
            <person name="Grigoriev I.V."/>
            <person name="Lindberg D.R."/>
            <person name="Seaver E.C."/>
            <person name="Weisblat D.A."/>
            <person name="Putnam N.H."/>
            <person name="Rokhsar D.S."/>
        </authorList>
    </citation>
    <scope>NUCLEOTIDE SEQUENCE</scope>
    <source>
        <strain evidence="12 14">I ESC-2004</strain>
    </source>
</reference>
<evidence type="ECO:0000256" key="10">
    <source>
        <dbReference type="RuleBase" id="RU046427"/>
    </source>
</evidence>
<evidence type="ECO:0000256" key="4">
    <source>
        <dbReference type="ARBA" id="ARBA00022989"/>
    </source>
</evidence>
<feature type="transmembrane region" description="Helical" evidence="10">
    <location>
        <begin position="291"/>
        <end position="313"/>
    </location>
</feature>
<feature type="non-terminal residue" evidence="12">
    <location>
        <position position="1"/>
    </location>
</feature>
<dbReference type="EMBL" id="AMQN01008950">
    <property type="status" value="NOT_ANNOTATED_CDS"/>
    <property type="molecule type" value="Genomic_DNA"/>
</dbReference>
<keyword evidence="6 10" id="KW-0472">Membrane</keyword>
<accession>R7U7T5</accession>
<evidence type="ECO:0000259" key="11">
    <source>
        <dbReference type="PROSITE" id="PS50262"/>
    </source>
</evidence>
<dbReference type="GO" id="GO:0032870">
    <property type="term" value="P:cellular response to hormone stimulus"/>
    <property type="evidence" value="ECO:0007669"/>
    <property type="project" value="TreeGrafter"/>
</dbReference>
<keyword evidence="14" id="KW-1185">Reference proteome</keyword>
<protein>
    <recommendedName>
        <fullName evidence="11">G-protein coupled receptors family 1 profile domain-containing protein</fullName>
    </recommendedName>
</protein>
<dbReference type="AlphaFoldDB" id="R7U7T5"/>
<feature type="transmembrane region" description="Helical" evidence="10">
    <location>
        <begin position="124"/>
        <end position="149"/>
    </location>
</feature>
<dbReference type="InterPro" id="IPR017452">
    <property type="entry name" value="GPCR_Rhodpsn_7TM"/>
</dbReference>
<feature type="non-terminal residue" evidence="12">
    <location>
        <position position="328"/>
    </location>
</feature>
<feature type="transmembrane region" description="Helical" evidence="10">
    <location>
        <begin position="169"/>
        <end position="199"/>
    </location>
</feature>
<feature type="domain" description="G-protein coupled receptors family 1 profile" evidence="11">
    <location>
        <begin position="23"/>
        <end position="310"/>
    </location>
</feature>
<dbReference type="PANTHER" id="PTHR24241">
    <property type="entry name" value="NEUROPEPTIDE RECEPTOR-RELATED G-PROTEIN COUPLED RECEPTOR"/>
    <property type="match status" value="1"/>
</dbReference>
<dbReference type="Pfam" id="PF00001">
    <property type="entry name" value="7tm_1"/>
    <property type="match status" value="1"/>
</dbReference>
<dbReference type="CDD" id="cd15196">
    <property type="entry name" value="7tmA_Vasopressin_Oxytocin"/>
    <property type="match status" value="1"/>
</dbReference>
<comment type="subcellular location">
    <subcellularLocation>
        <location evidence="1 10">Cell membrane</location>
        <topology evidence="1 10">Multi-pass membrane protein</topology>
    </subcellularLocation>
</comment>
<dbReference type="EMBL" id="KB304240">
    <property type="protein sequence ID" value="ELU02216.1"/>
    <property type="molecule type" value="Genomic_DNA"/>
</dbReference>
<gene>
    <name evidence="12" type="ORF">CAPTEDRAFT_64180</name>
</gene>
<keyword evidence="5 10" id="KW-0297">G-protein coupled receptor</keyword>